<keyword evidence="3 7" id="KW-0732">Signal</keyword>
<keyword evidence="10" id="KW-1185">Reference proteome</keyword>
<comment type="caution">
    <text evidence="9">The sequence shown here is derived from an EMBL/GenBank/DDBJ whole genome shotgun (WGS) entry which is preliminary data.</text>
</comment>
<dbReference type="GO" id="GO:0005615">
    <property type="term" value="C:extracellular space"/>
    <property type="evidence" value="ECO:0007669"/>
    <property type="project" value="InterPro"/>
</dbReference>
<dbReference type="InterPro" id="IPR023796">
    <property type="entry name" value="Serpin_dom"/>
</dbReference>
<organism evidence="9 10">
    <name type="scientific">Phrynocephalus forsythii</name>
    <dbReference type="NCBI Taxonomy" id="171643"/>
    <lineage>
        <taxon>Eukaryota</taxon>
        <taxon>Metazoa</taxon>
        <taxon>Chordata</taxon>
        <taxon>Craniata</taxon>
        <taxon>Vertebrata</taxon>
        <taxon>Euteleostomi</taxon>
        <taxon>Lepidosauria</taxon>
        <taxon>Squamata</taxon>
        <taxon>Bifurcata</taxon>
        <taxon>Unidentata</taxon>
        <taxon>Episquamata</taxon>
        <taxon>Toxicofera</taxon>
        <taxon>Iguania</taxon>
        <taxon>Acrodonta</taxon>
        <taxon>Agamidae</taxon>
        <taxon>Agaminae</taxon>
        <taxon>Phrynocephalus</taxon>
    </lineage>
</organism>
<dbReference type="PANTHER" id="PTHR11461:SF165">
    <property type="entry name" value="ALPHA-1-ANTITRYPSIN"/>
    <property type="match status" value="1"/>
</dbReference>
<proteinExistence type="inferred from homology"/>
<evidence type="ECO:0000256" key="4">
    <source>
        <dbReference type="ARBA" id="ARBA00022900"/>
    </source>
</evidence>
<dbReference type="InterPro" id="IPR042178">
    <property type="entry name" value="Serpin_sf_1"/>
</dbReference>
<dbReference type="SMART" id="SM00093">
    <property type="entry name" value="SERPIN"/>
    <property type="match status" value="2"/>
</dbReference>
<gene>
    <name evidence="9" type="ORF">JRQ81_001090</name>
</gene>
<protein>
    <recommendedName>
        <fullName evidence="8">Serpin domain-containing protein</fullName>
    </recommendedName>
</protein>
<evidence type="ECO:0000256" key="6">
    <source>
        <dbReference type="RuleBase" id="RU000411"/>
    </source>
</evidence>
<feature type="domain" description="Serpin" evidence="8">
    <location>
        <begin position="44"/>
        <end position="249"/>
    </location>
</feature>
<evidence type="ECO:0000256" key="2">
    <source>
        <dbReference type="ARBA" id="ARBA00022690"/>
    </source>
</evidence>
<feature type="chain" id="PRO_5040233560" description="Serpin domain-containing protein" evidence="7">
    <location>
        <begin position="20"/>
        <end position="497"/>
    </location>
</feature>
<evidence type="ECO:0000256" key="5">
    <source>
        <dbReference type="ARBA" id="ARBA00023180"/>
    </source>
</evidence>
<reference evidence="9" key="1">
    <citation type="journal article" date="2023" name="DNA Res.">
        <title>Chromosome-level genome assembly of Phrynocephalus forsythii using third-generation DNA sequencing and Hi-C analysis.</title>
        <authorList>
            <person name="Qi Y."/>
            <person name="Zhao W."/>
            <person name="Zhao Y."/>
            <person name="Niu C."/>
            <person name="Cao S."/>
            <person name="Zhang Y."/>
        </authorList>
    </citation>
    <scope>NUCLEOTIDE SEQUENCE</scope>
    <source>
        <tissue evidence="9">Muscle</tissue>
    </source>
</reference>
<dbReference type="InterPro" id="IPR000215">
    <property type="entry name" value="Serpin_fam"/>
</dbReference>
<dbReference type="FunFam" id="3.30.497.10:FF:000001">
    <property type="entry name" value="Serine protease inhibitor"/>
    <property type="match status" value="2"/>
</dbReference>
<dbReference type="PANTHER" id="PTHR11461">
    <property type="entry name" value="SERINE PROTEASE INHIBITOR, SERPIN"/>
    <property type="match status" value="1"/>
</dbReference>
<evidence type="ECO:0000313" key="9">
    <source>
        <dbReference type="EMBL" id="KAJ7345140.1"/>
    </source>
</evidence>
<keyword evidence="5" id="KW-0325">Glycoprotein</keyword>
<dbReference type="Proteomes" id="UP001142489">
    <property type="component" value="Unassembled WGS sequence"/>
</dbReference>
<dbReference type="InterPro" id="IPR042185">
    <property type="entry name" value="Serpin_sf_2"/>
</dbReference>
<feature type="signal peptide" evidence="7">
    <location>
        <begin position="1"/>
        <end position="19"/>
    </location>
</feature>
<dbReference type="GO" id="GO:0004867">
    <property type="term" value="F:serine-type endopeptidase inhibitor activity"/>
    <property type="evidence" value="ECO:0007669"/>
    <property type="project" value="UniProtKB-KW"/>
</dbReference>
<accession>A0A9Q0Y6H6</accession>
<sequence length="497" mass="56300">MSPVNLCLFFAGLFSVANGKSHPAKQQSSALFLKIAPGNADFAFRFYHQIALEEIGKNIFFSPLSISTAFALVSLGAKSTTLSQLLLGLGFRQAEINDHEIHEGFRHLLQELNRPQAEAEVSLGNALFMHDQYKLLKKFLNDAKRLYHTGVLPTNFKNTQEAVKKINDYIEKKTHGKLVDVVKELDPQVVVVLVNYIFFKDFFHRNKMFNLWVLFAGLFTVASCAIVRSAQQQSNLPFLKVASVNSVFAFKLYHWIASEETGKNIFLSPFSISTAFAFLSLGAKSSTLSQLLSGLGFNLKETSEEEIHKAFQHLIQALNHPKGEIEVSLGNALFVQDQFKILQKFLTDAKNIYHANVVSTNFKKPQEATKQINSYIEKQTHGKLVDAIKDLDSSVLAVLVNYMFFRARWERPFYSNVTKKMDLFLDGKTKVQVPTMINDNYYQYYYDKKLFYQVVCLPYKGKVSAYFVLPDPGKLKQVEAALGKDTLSNWGKSLSEK</sequence>
<dbReference type="Gene3D" id="3.30.497.10">
    <property type="entry name" value="Antithrombin, subunit I, domain 2"/>
    <property type="match status" value="2"/>
</dbReference>
<name>A0A9Q0Y6H6_9SAUR</name>
<dbReference type="InterPro" id="IPR036186">
    <property type="entry name" value="Serpin_sf"/>
</dbReference>
<dbReference type="OrthoDB" id="671595at2759"/>
<dbReference type="Pfam" id="PF00079">
    <property type="entry name" value="Serpin"/>
    <property type="match status" value="2"/>
</dbReference>
<comment type="similarity">
    <text evidence="1 6">Belongs to the serpin family.</text>
</comment>
<evidence type="ECO:0000256" key="3">
    <source>
        <dbReference type="ARBA" id="ARBA00022729"/>
    </source>
</evidence>
<keyword evidence="4" id="KW-0722">Serine protease inhibitor</keyword>
<dbReference type="EMBL" id="JAPFRF010000001">
    <property type="protein sequence ID" value="KAJ7345140.1"/>
    <property type="molecule type" value="Genomic_DNA"/>
</dbReference>
<evidence type="ECO:0000259" key="8">
    <source>
        <dbReference type="SMART" id="SM00093"/>
    </source>
</evidence>
<dbReference type="AlphaFoldDB" id="A0A9Q0Y6H6"/>
<dbReference type="SUPFAM" id="SSF56574">
    <property type="entry name" value="Serpins"/>
    <property type="match status" value="2"/>
</dbReference>
<dbReference type="Gene3D" id="2.30.39.10">
    <property type="entry name" value="Alpha-1-antitrypsin, domain 1"/>
    <property type="match status" value="1"/>
</dbReference>
<keyword evidence="2" id="KW-0646">Protease inhibitor</keyword>
<evidence type="ECO:0000256" key="1">
    <source>
        <dbReference type="ARBA" id="ARBA00009500"/>
    </source>
</evidence>
<dbReference type="FunFam" id="2.30.39.10:FF:000003">
    <property type="entry name" value="alpha-1-antitrypsin isoform X1"/>
    <property type="match status" value="1"/>
</dbReference>
<evidence type="ECO:0000313" key="10">
    <source>
        <dbReference type="Proteomes" id="UP001142489"/>
    </source>
</evidence>
<evidence type="ECO:0000256" key="7">
    <source>
        <dbReference type="SAM" id="SignalP"/>
    </source>
</evidence>
<feature type="domain" description="Serpin" evidence="8">
    <location>
        <begin position="250"/>
        <end position="497"/>
    </location>
</feature>